<feature type="transmembrane region" description="Helical" evidence="1">
    <location>
        <begin position="53"/>
        <end position="71"/>
    </location>
</feature>
<keyword evidence="1" id="KW-0472">Membrane</keyword>
<reference evidence="2" key="1">
    <citation type="submission" date="2021-01" db="EMBL/GenBank/DDBJ databases">
        <authorList>
            <person name="Corre E."/>
            <person name="Pelletier E."/>
            <person name="Niang G."/>
            <person name="Scheremetjew M."/>
            <person name="Finn R."/>
            <person name="Kale V."/>
            <person name="Holt S."/>
            <person name="Cochrane G."/>
            <person name="Meng A."/>
            <person name="Brown T."/>
            <person name="Cohen L."/>
        </authorList>
    </citation>
    <scope>NUCLEOTIDE SEQUENCE</scope>
    <source>
        <strain evidence="2">CCMP1452</strain>
    </source>
</reference>
<evidence type="ECO:0000256" key="1">
    <source>
        <dbReference type="SAM" id="Phobius"/>
    </source>
</evidence>
<keyword evidence="1" id="KW-0812">Transmembrane</keyword>
<dbReference type="AlphaFoldDB" id="A0A7S2RCR6"/>
<accession>A0A7S2RCR6</accession>
<sequence>MSLFMAKMALKSAPNPLNEPLVNGGSDDEMSIDPGASNMERMKKMDAKSKSKLYLVSGVSMCTMGMGSIALVTGEPLIGMVGCVIGIILGPFVIINEIAVATQASKRGLFNMIREEANRMSGINDELHDNVDEVEAQVDRTKRITAKLEGICDGQSSNVEKLVECVKENGEIIEAMKLCLAETAIQTIIRVVLSGDNDRNFLVEGNEVPQVALKVYIELGAQGMKVNLKMFQEALRKNPSLEDLVQMLKNILNTKKGESTDNRNQEKTGDFGFLEVDLDKHKNKEKPSKEDFWVEYERNEAFGSSEAAHSK</sequence>
<protein>
    <submittedName>
        <fullName evidence="2">Uncharacterized protein</fullName>
    </submittedName>
</protein>
<dbReference type="EMBL" id="HBHI01011653">
    <property type="protein sequence ID" value="CAD9667469.1"/>
    <property type="molecule type" value="Transcribed_RNA"/>
</dbReference>
<keyword evidence="1" id="KW-1133">Transmembrane helix</keyword>
<organism evidence="2">
    <name type="scientific">Eucampia antarctica</name>
    <dbReference type="NCBI Taxonomy" id="49252"/>
    <lineage>
        <taxon>Eukaryota</taxon>
        <taxon>Sar</taxon>
        <taxon>Stramenopiles</taxon>
        <taxon>Ochrophyta</taxon>
        <taxon>Bacillariophyta</taxon>
        <taxon>Mediophyceae</taxon>
        <taxon>Biddulphiophycidae</taxon>
        <taxon>Hemiaulales</taxon>
        <taxon>Hemiaulaceae</taxon>
        <taxon>Eucampia</taxon>
    </lineage>
</organism>
<evidence type="ECO:0000313" key="2">
    <source>
        <dbReference type="EMBL" id="CAD9667469.1"/>
    </source>
</evidence>
<feature type="transmembrane region" description="Helical" evidence="1">
    <location>
        <begin position="77"/>
        <end position="100"/>
    </location>
</feature>
<gene>
    <name evidence="2" type="ORF">EANT1437_LOCUS5978</name>
</gene>
<proteinExistence type="predicted"/>
<name>A0A7S2RCR6_9STRA</name>